<dbReference type="InterPro" id="IPR005511">
    <property type="entry name" value="SMP-30"/>
</dbReference>
<dbReference type="OrthoDB" id="30052at2"/>
<dbReference type="GO" id="GO:0046872">
    <property type="term" value="F:metal ion binding"/>
    <property type="evidence" value="ECO:0007669"/>
    <property type="project" value="UniProtKB-KW"/>
</dbReference>
<reference evidence="4 5" key="1">
    <citation type="submission" date="2018-12" db="EMBL/GenBank/DDBJ databases">
        <title>Sphingomonas sp. HMF7854 Genome sequencing and assembly.</title>
        <authorList>
            <person name="Cha I."/>
            <person name="Kang H."/>
            <person name="Kim H."/>
            <person name="Kang J."/>
            <person name="Joh K."/>
        </authorList>
    </citation>
    <scope>NUCLEOTIDE SEQUENCE [LARGE SCALE GENOMIC DNA]</scope>
    <source>
        <strain evidence="4 5">HMF7854</strain>
    </source>
</reference>
<organism evidence="4 5">
    <name type="scientific">Sphingomonas ginkgonis</name>
    <dbReference type="NCBI Taxonomy" id="2315330"/>
    <lineage>
        <taxon>Bacteria</taxon>
        <taxon>Pseudomonadati</taxon>
        <taxon>Pseudomonadota</taxon>
        <taxon>Alphaproteobacteria</taxon>
        <taxon>Sphingomonadales</taxon>
        <taxon>Sphingomonadaceae</taxon>
        <taxon>Sphingomonas</taxon>
    </lineage>
</organism>
<protein>
    <submittedName>
        <fullName evidence="4">SMP-30/gluconolactonase/LRE family protein</fullName>
    </submittedName>
</protein>
<evidence type="ECO:0000313" key="4">
    <source>
        <dbReference type="EMBL" id="RST31128.1"/>
    </source>
</evidence>
<sequence>MEWRCIAEGLRFPEGPVACADGSVILVEIAAGRVTRVSSNGDRQMIAETGGGPNGLAWGPGGLLYCCNNGGMRWHEDEAGRLAPVGTPDDYAGGSIQTVDPATGDVLTLYASTPEVPLRGPNDLVFDAHGGFWFTDHGKTFARSRDRCGVFYARTDGSFIEEVIAPFGDPNGIGLSPDGTTLYVADTTSCMLLAFTVEAPGRIAPHSRRMLYRPAGQRWFDSLGVEDNGRICVATIGDCGISVVEPAGGLAEFVATDDIYTTNIAWGGADRRTAYVTASGTGRLLAADWPRAGLRLQHEQQQG</sequence>
<keyword evidence="5" id="KW-1185">Reference proteome</keyword>
<dbReference type="RefSeq" id="WP_126718961.1">
    <property type="nucleotide sequence ID" value="NZ_RWJF01000001.1"/>
</dbReference>
<dbReference type="AlphaFoldDB" id="A0A429VB05"/>
<comment type="caution">
    <text evidence="4">The sequence shown here is derived from an EMBL/GenBank/DDBJ whole genome shotgun (WGS) entry which is preliminary data.</text>
</comment>
<comment type="cofactor">
    <cofactor evidence="2">
        <name>Zn(2+)</name>
        <dbReference type="ChEBI" id="CHEBI:29105"/>
    </cofactor>
    <text evidence="2">Binds 1 divalent metal cation per subunit.</text>
</comment>
<feature type="active site" description="Proton donor/acceptor" evidence="1">
    <location>
        <position position="221"/>
    </location>
</feature>
<evidence type="ECO:0000256" key="1">
    <source>
        <dbReference type="PIRSR" id="PIRSR605511-1"/>
    </source>
</evidence>
<dbReference type="PANTHER" id="PTHR47572">
    <property type="entry name" value="LIPOPROTEIN-RELATED"/>
    <property type="match status" value="1"/>
</dbReference>
<evidence type="ECO:0000313" key="5">
    <source>
        <dbReference type="Proteomes" id="UP000274661"/>
    </source>
</evidence>
<dbReference type="Pfam" id="PF08450">
    <property type="entry name" value="SGL"/>
    <property type="match status" value="1"/>
</dbReference>
<accession>A0A429VB05</accession>
<feature type="binding site" evidence="2">
    <location>
        <position position="171"/>
    </location>
    <ligand>
        <name>a divalent metal cation</name>
        <dbReference type="ChEBI" id="CHEBI:60240"/>
    </ligand>
</feature>
<evidence type="ECO:0000259" key="3">
    <source>
        <dbReference type="Pfam" id="PF08450"/>
    </source>
</evidence>
<dbReference type="InterPro" id="IPR013658">
    <property type="entry name" value="SGL"/>
</dbReference>
<dbReference type="EMBL" id="RWJF01000001">
    <property type="protein sequence ID" value="RST31128.1"/>
    <property type="molecule type" value="Genomic_DNA"/>
</dbReference>
<feature type="binding site" evidence="2">
    <location>
        <position position="122"/>
    </location>
    <ligand>
        <name>substrate</name>
    </ligand>
</feature>
<evidence type="ECO:0000256" key="2">
    <source>
        <dbReference type="PIRSR" id="PIRSR605511-2"/>
    </source>
</evidence>
<proteinExistence type="predicted"/>
<dbReference type="PANTHER" id="PTHR47572:SF5">
    <property type="entry name" value="BLR2277 PROTEIN"/>
    <property type="match status" value="1"/>
</dbReference>
<dbReference type="PRINTS" id="PR01790">
    <property type="entry name" value="SMP30FAMILY"/>
</dbReference>
<dbReference type="InterPro" id="IPR051262">
    <property type="entry name" value="SMP-30/CGR1_Lactonase"/>
</dbReference>
<feature type="domain" description="SMP-30/Gluconolactonase/LRE-like region" evidence="3">
    <location>
        <begin position="12"/>
        <end position="279"/>
    </location>
</feature>
<dbReference type="SUPFAM" id="SSF63829">
    <property type="entry name" value="Calcium-dependent phosphotriesterase"/>
    <property type="match status" value="1"/>
</dbReference>
<gene>
    <name evidence="4" type="ORF">HMF7854_09970</name>
</gene>
<feature type="binding site" evidence="2">
    <location>
        <position position="221"/>
    </location>
    <ligand>
        <name>a divalent metal cation</name>
        <dbReference type="ChEBI" id="CHEBI:60240"/>
    </ligand>
</feature>
<dbReference type="Proteomes" id="UP000274661">
    <property type="component" value="Unassembled WGS sequence"/>
</dbReference>
<keyword evidence="2" id="KW-0862">Zinc</keyword>
<name>A0A429VB05_9SPHN</name>
<keyword evidence="2" id="KW-0479">Metal-binding</keyword>
<dbReference type="Gene3D" id="2.120.10.30">
    <property type="entry name" value="TolB, C-terminal domain"/>
    <property type="match status" value="1"/>
</dbReference>
<dbReference type="InterPro" id="IPR011042">
    <property type="entry name" value="6-blade_b-propeller_TolB-like"/>
</dbReference>